<proteinExistence type="predicted"/>
<sequence length="503" mass="60613">NNLIKYSIENDENKKQLLVDNWKLNVVYLVKYPRITSLPDLSINCFKIEIWLKLKNIQFYKYITINNFFSLSFNSSENIINKLKHLGKPLLENKEEEKIIKIIENIFQPILIKDRLTRDKYGKGGLDFLAYDKSLQEQLIPKIEITKNNTLKLLDNKNITYIFENNLEFWNELFNLEKGIKNNEKDENDIIIFLNKFIKKIKNKNGTNDWFPFIETKNEWIESILKKYFYNGEYLIESIQNLNNEPINDIINKFDYYLTQITELFNNNIFLFGDEPTYADIYLFSVLIQFFEGKKVIEDNELNNSIEINEIEEIIENNNNNEQNKYIDNRINILYQFIEKMKEKLGFNKENEWINLKKYPLKLNYEEEIYLNNKYNGPFNIETNELIGINKLLDYERIFDIFSLFLGKKRFEKNKKANLWKKALLIIKGKSKPLKEDFNELIQKIIEKIIENINNSFYDLIRIKYYGTITLNCLGINLFVSIHLKYFDNIKFKKKFFIIKWFY</sequence>
<dbReference type="Gene3D" id="1.20.1050.10">
    <property type="match status" value="1"/>
</dbReference>
<dbReference type="EMBL" id="JABEBT010000031">
    <property type="protein sequence ID" value="KAF7636316.1"/>
    <property type="molecule type" value="Genomic_DNA"/>
</dbReference>
<keyword evidence="1" id="KW-0472">Membrane</keyword>
<protein>
    <recommendedName>
        <fullName evidence="4">GST C-terminal domain-containing protein</fullName>
    </recommendedName>
</protein>
<evidence type="ECO:0000313" key="3">
    <source>
        <dbReference type="Proteomes" id="UP000605970"/>
    </source>
</evidence>
<keyword evidence="1" id="KW-0812">Transmembrane</keyword>
<dbReference type="GO" id="GO:0005737">
    <property type="term" value="C:cytoplasm"/>
    <property type="evidence" value="ECO:0007669"/>
    <property type="project" value="TreeGrafter"/>
</dbReference>
<gene>
    <name evidence="2" type="ORF">Mgra_00004303</name>
</gene>
<evidence type="ECO:0008006" key="4">
    <source>
        <dbReference type="Google" id="ProtNLM"/>
    </source>
</evidence>
<dbReference type="InterPro" id="IPR050931">
    <property type="entry name" value="Mito_Protein_Transport_Metaxin"/>
</dbReference>
<dbReference type="CDD" id="cd00299">
    <property type="entry name" value="GST_C_family"/>
    <property type="match status" value="1"/>
</dbReference>
<name>A0A8S9ZT01_9BILA</name>
<dbReference type="Proteomes" id="UP000605970">
    <property type="component" value="Unassembled WGS sequence"/>
</dbReference>
<dbReference type="PANTHER" id="PTHR12289:SF41">
    <property type="entry name" value="FAILED AXON CONNECTIONS-RELATED"/>
    <property type="match status" value="1"/>
</dbReference>
<feature type="non-terminal residue" evidence="2">
    <location>
        <position position="1"/>
    </location>
</feature>
<organism evidence="2 3">
    <name type="scientific">Meloidogyne graminicola</name>
    <dbReference type="NCBI Taxonomy" id="189291"/>
    <lineage>
        <taxon>Eukaryota</taxon>
        <taxon>Metazoa</taxon>
        <taxon>Ecdysozoa</taxon>
        <taxon>Nematoda</taxon>
        <taxon>Chromadorea</taxon>
        <taxon>Rhabditida</taxon>
        <taxon>Tylenchina</taxon>
        <taxon>Tylenchomorpha</taxon>
        <taxon>Tylenchoidea</taxon>
        <taxon>Meloidogynidae</taxon>
        <taxon>Meloidogyninae</taxon>
        <taxon>Meloidogyne</taxon>
    </lineage>
</organism>
<dbReference type="PANTHER" id="PTHR12289">
    <property type="entry name" value="METAXIN RELATED"/>
    <property type="match status" value="1"/>
</dbReference>
<dbReference type="SUPFAM" id="SSF47616">
    <property type="entry name" value="GST C-terminal domain-like"/>
    <property type="match status" value="1"/>
</dbReference>
<reference evidence="2" key="1">
    <citation type="journal article" date="2020" name="Ecol. Evol.">
        <title>Genome structure and content of the rice root-knot nematode (Meloidogyne graminicola).</title>
        <authorList>
            <person name="Phan N.T."/>
            <person name="Danchin E.G.J."/>
            <person name="Klopp C."/>
            <person name="Perfus-Barbeoch L."/>
            <person name="Kozlowski D.K."/>
            <person name="Koutsovoulos G.D."/>
            <person name="Lopez-Roques C."/>
            <person name="Bouchez O."/>
            <person name="Zahm M."/>
            <person name="Besnard G."/>
            <person name="Bellafiore S."/>
        </authorList>
    </citation>
    <scope>NUCLEOTIDE SEQUENCE</scope>
    <source>
        <strain evidence="2">VN-18</strain>
    </source>
</reference>
<feature type="transmembrane region" description="Helical" evidence="1">
    <location>
        <begin position="465"/>
        <end position="487"/>
    </location>
</feature>
<evidence type="ECO:0000313" key="2">
    <source>
        <dbReference type="EMBL" id="KAF7636316.1"/>
    </source>
</evidence>
<keyword evidence="1" id="KW-1133">Transmembrane helix</keyword>
<accession>A0A8S9ZT01</accession>
<evidence type="ECO:0000256" key="1">
    <source>
        <dbReference type="SAM" id="Phobius"/>
    </source>
</evidence>
<feature type="non-terminal residue" evidence="2">
    <location>
        <position position="503"/>
    </location>
</feature>
<comment type="caution">
    <text evidence="2">The sequence shown here is derived from an EMBL/GenBank/DDBJ whole genome shotgun (WGS) entry which is preliminary data.</text>
</comment>
<dbReference type="AlphaFoldDB" id="A0A8S9ZT01"/>
<dbReference type="InterPro" id="IPR036282">
    <property type="entry name" value="Glutathione-S-Trfase_C_sf"/>
</dbReference>
<dbReference type="OrthoDB" id="5904539at2759"/>
<keyword evidence="3" id="KW-1185">Reference proteome</keyword>